<dbReference type="PRINTS" id="PR00455">
    <property type="entry name" value="HTHTETR"/>
</dbReference>
<dbReference type="InterPro" id="IPR009057">
    <property type="entry name" value="Homeodomain-like_sf"/>
</dbReference>
<dbReference type="PROSITE" id="PS50977">
    <property type="entry name" value="HTH_TETR_2"/>
    <property type="match status" value="1"/>
</dbReference>
<evidence type="ECO:0000259" key="5">
    <source>
        <dbReference type="PROSITE" id="PS50977"/>
    </source>
</evidence>
<protein>
    <submittedName>
        <fullName evidence="6">DNA-binding transcriptional regulator, AcrR family</fullName>
    </submittedName>
</protein>
<dbReference type="SUPFAM" id="SSF46689">
    <property type="entry name" value="Homeodomain-like"/>
    <property type="match status" value="1"/>
</dbReference>
<sequence length="201" mass="21735">MDADLDLLARRRLETTSQIHRAALDLFEAQGLRETTVQQIAQRAGISSRTFFRYFPVKEGAAFPVQGRLLASLGAVALDADASDLGAVLSAFADALDSAIQDAGDPDRHEHRRIAQLLAREPELETYVGAQDAEISAAVRARIGEARPDVDGLDAQVVGAVVAALWRVTWDRWGAEALAERAGEPVDVFRDARAAFSRTLG</sequence>
<dbReference type="GO" id="GO:0000976">
    <property type="term" value="F:transcription cis-regulatory region binding"/>
    <property type="evidence" value="ECO:0007669"/>
    <property type="project" value="TreeGrafter"/>
</dbReference>
<feature type="domain" description="HTH tetR-type" evidence="5">
    <location>
        <begin position="13"/>
        <end position="73"/>
    </location>
</feature>
<evidence type="ECO:0000313" key="7">
    <source>
        <dbReference type="Proteomes" id="UP000198702"/>
    </source>
</evidence>
<dbReference type="GO" id="GO:0003700">
    <property type="term" value="F:DNA-binding transcription factor activity"/>
    <property type="evidence" value="ECO:0007669"/>
    <property type="project" value="TreeGrafter"/>
</dbReference>
<dbReference type="AlphaFoldDB" id="A0A7Z7GER1"/>
<dbReference type="Proteomes" id="UP000198702">
    <property type="component" value="Unassembled WGS sequence"/>
</dbReference>
<evidence type="ECO:0000256" key="2">
    <source>
        <dbReference type="ARBA" id="ARBA00023125"/>
    </source>
</evidence>
<evidence type="ECO:0000256" key="3">
    <source>
        <dbReference type="ARBA" id="ARBA00023163"/>
    </source>
</evidence>
<dbReference type="PANTHER" id="PTHR30055:SF238">
    <property type="entry name" value="MYCOFACTOCIN BIOSYNTHESIS TRANSCRIPTIONAL REGULATOR MFTR-RELATED"/>
    <property type="match status" value="1"/>
</dbReference>
<gene>
    <name evidence="6" type="ORF">SAMN04487751_1454</name>
</gene>
<dbReference type="InterPro" id="IPR050109">
    <property type="entry name" value="HTH-type_TetR-like_transc_reg"/>
</dbReference>
<dbReference type="PANTHER" id="PTHR30055">
    <property type="entry name" value="HTH-TYPE TRANSCRIPTIONAL REGULATOR RUTR"/>
    <property type="match status" value="1"/>
</dbReference>
<evidence type="ECO:0000256" key="4">
    <source>
        <dbReference type="PROSITE-ProRule" id="PRU00335"/>
    </source>
</evidence>
<keyword evidence="1" id="KW-0805">Transcription regulation</keyword>
<dbReference type="Pfam" id="PF00440">
    <property type="entry name" value="TetR_N"/>
    <property type="match status" value="1"/>
</dbReference>
<keyword evidence="3" id="KW-0804">Transcription</keyword>
<comment type="caution">
    <text evidence="6">The sequence shown here is derived from an EMBL/GenBank/DDBJ whole genome shotgun (WGS) entry which is preliminary data.</text>
</comment>
<accession>A0A7Z7GER1</accession>
<dbReference type="InterPro" id="IPR001647">
    <property type="entry name" value="HTH_TetR"/>
</dbReference>
<organism evidence="6 7">
    <name type="scientific">Microbacterium saccharophilum</name>
    <dbReference type="NCBI Taxonomy" id="1213358"/>
    <lineage>
        <taxon>Bacteria</taxon>
        <taxon>Bacillati</taxon>
        <taxon>Actinomycetota</taxon>
        <taxon>Actinomycetes</taxon>
        <taxon>Micrococcales</taxon>
        <taxon>Microbacteriaceae</taxon>
        <taxon>Microbacterium</taxon>
    </lineage>
</organism>
<dbReference type="EMBL" id="FOQZ01000001">
    <property type="protein sequence ID" value="SFI37211.1"/>
    <property type="molecule type" value="Genomic_DNA"/>
</dbReference>
<evidence type="ECO:0000256" key="1">
    <source>
        <dbReference type="ARBA" id="ARBA00023015"/>
    </source>
</evidence>
<evidence type="ECO:0000313" key="6">
    <source>
        <dbReference type="EMBL" id="SFI37211.1"/>
    </source>
</evidence>
<feature type="DNA-binding region" description="H-T-H motif" evidence="4">
    <location>
        <begin position="36"/>
        <end position="55"/>
    </location>
</feature>
<reference evidence="6 7" key="1">
    <citation type="submission" date="2016-10" db="EMBL/GenBank/DDBJ databases">
        <authorList>
            <person name="Varghese N."/>
            <person name="Submissions S."/>
        </authorList>
    </citation>
    <scope>NUCLEOTIDE SEQUENCE [LARGE SCALE GENOMIC DNA]</scope>
    <source>
        <strain evidence="6 7">UNC380MFSha3.1</strain>
    </source>
</reference>
<proteinExistence type="predicted"/>
<name>A0A7Z7GER1_9MICO</name>
<dbReference type="Gene3D" id="1.10.357.10">
    <property type="entry name" value="Tetracycline Repressor, domain 2"/>
    <property type="match status" value="1"/>
</dbReference>
<keyword evidence="2 4" id="KW-0238">DNA-binding</keyword>